<keyword evidence="7 9" id="KW-0472">Membrane</keyword>
<feature type="transmembrane region" description="Helical" evidence="9">
    <location>
        <begin position="298"/>
        <end position="316"/>
    </location>
</feature>
<dbReference type="PANTHER" id="PTHR42703:SF1">
    <property type="entry name" value="NA(+)_H(+) ANTIPORTER SUBUNIT D1"/>
    <property type="match status" value="1"/>
</dbReference>
<feature type="transmembrane region" description="Helical" evidence="9">
    <location>
        <begin position="203"/>
        <end position="227"/>
    </location>
</feature>
<dbReference type="Proteomes" id="UP000215145">
    <property type="component" value="Unassembled WGS sequence"/>
</dbReference>
<sequence length="542" mass="56952">MNNLVVLPLLLPLCTAVLLLFFKERIQLQRIISAAGQSATAIACVLLLVQTGSSGIQLLAMGGWAAPYGIVFTADFFAALLVTAATITAGFCLAFSFGTVGSEREKFYFYPFFQFLMAGVNGSFLTGDLFNLFVCFEVLLISSYALLVLGGTKGQLRATLSYMLINILSSTLFVAAVAYLYGVTGTLNMAHLSVRIAEAGQGGILNVIAVLFLIVFSLKAGLFLFFWLPSAYQAPPPAVSALFAALLTKVGIYALVRTFTLLFPGDPGVTHVWIAWMAGATMILGAVGALASKDVMRILNFNIVISVGFVAFGLAVANEASLQGVVFYLLHDMAAKALLFLLGGMMIREAGADQLSAMGGLISRAPWLGWMFLVAALAAAGIPPLSGFGGKLLLLQGGLQAQSYVLTAISLFSSLIVLYTLVRLFIKAFWGEQPAGPATAVVAEADRVSNAAAKTDARTDADAQTKPDVAANAVAFATAAKASHGSATQPRNTSRGHLVVAGVLCLIVVLMGVGSEWMAQAAAEAARTLVDPSVYIEAVLKE</sequence>
<dbReference type="PANTHER" id="PTHR42703">
    <property type="entry name" value="NADH DEHYDROGENASE"/>
    <property type="match status" value="1"/>
</dbReference>
<dbReference type="EMBL" id="NMUQ01000001">
    <property type="protein sequence ID" value="OXM16110.1"/>
    <property type="molecule type" value="Genomic_DNA"/>
</dbReference>
<evidence type="ECO:0000259" key="10">
    <source>
        <dbReference type="Pfam" id="PF00361"/>
    </source>
</evidence>
<evidence type="ECO:0000256" key="7">
    <source>
        <dbReference type="ARBA" id="ARBA00023136"/>
    </source>
</evidence>
<evidence type="ECO:0000256" key="2">
    <source>
        <dbReference type="ARBA" id="ARBA00005346"/>
    </source>
</evidence>
<keyword evidence="3" id="KW-0813">Transport</keyword>
<dbReference type="InterPro" id="IPR003918">
    <property type="entry name" value="NADH_UbQ_OxRdtase"/>
</dbReference>
<evidence type="ECO:0000256" key="9">
    <source>
        <dbReference type="SAM" id="Phobius"/>
    </source>
</evidence>
<evidence type="ECO:0000256" key="1">
    <source>
        <dbReference type="ARBA" id="ARBA00004651"/>
    </source>
</evidence>
<feature type="transmembrane region" description="Helical" evidence="9">
    <location>
        <begin position="498"/>
        <end position="519"/>
    </location>
</feature>
<keyword evidence="6 9" id="KW-1133">Transmembrane helix</keyword>
<comment type="similarity">
    <text evidence="2">Belongs to the CPA3 antiporters (TC 2.A.63) subunit D family.</text>
</comment>
<evidence type="ECO:0000256" key="8">
    <source>
        <dbReference type="RuleBase" id="RU000320"/>
    </source>
</evidence>
<feature type="transmembrane region" description="Helical" evidence="9">
    <location>
        <begin position="272"/>
        <end position="291"/>
    </location>
</feature>
<dbReference type="OrthoDB" id="9811718at2"/>
<feature type="transmembrane region" description="Helical" evidence="9">
    <location>
        <begin position="130"/>
        <end position="150"/>
    </location>
</feature>
<organism evidence="11 12">
    <name type="scientific">Paenibacillus herberti</name>
    <dbReference type="NCBI Taxonomy" id="1619309"/>
    <lineage>
        <taxon>Bacteria</taxon>
        <taxon>Bacillati</taxon>
        <taxon>Bacillota</taxon>
        <taxon>Bacilli</taxon>
        <taxon>Bacillales</taxon>
        <taxon>Paenibacillaceae</taxon>
        <taxon>Paenibacillus</taxon>
    </lineage>
</organism>
<accession>A0A229P1Y6</accession>
<reference evidence="11 12" key="1">
    <citation type="submission" date="2017-07" db="EMBL/GenBank/DDBJ databases">
        <title>Paenibacillus herberti R33 genome sequencing and assembly.</title>
        <authorList>
            <person name="Su W."/>
        </authorList>
    </citation>
    <scope>NUCLEOTIDE SEQUENCE [LARGE SCALE GENOMIC DNA]</scope>
    <source>
        <strain evidence="11 12">R33</strain>
    </source>
</reference>
<comment type="caution">
    <text evidence="11">The sequence shown here is derived from an EMBL/GenBank/DDBJ whole genome shotgun (WGS) entry which is preliminary data.</text>
</comment>
<keyword evidence="4" id="KW-1003">Cell membrane</keyword>
<dbReference type="GO" id="GO:0008137">
    <property type="term" value="F:NADH dehydrogenase (ubiquinone) activity"/>
    <property type="evidence" value="ECO:0007669"/>
    <property type="project" value="InterPro"/>
</dbReference>
<keyword evidence="12" id="KW-1185">Reference proteome</keyword>
<dbReference type="EC" id="1.6.5.3" evidence="11"/>
<feature type="transmembrane region" description="Helical" evidence="9">
    <location>
        <begin position="76"/>
        <end position="95"/>
    </location>
</feature>
<comment type="subcellular location">
    <subcellularLocation>
        <location evidence="1">Cell membrane</location>
        <topology evidence="1">Multi-pass membrane protein</topology>
    </subcellularLocation>
    <subcellularLocation>
        <location evidence="8">Membrane</location>
        <topology evidence="8">Multi-pass membrane protein</topology>
    </subcellularLocation>
</comment>
<dbReference type="GO" id="GO:0015297">
    <property type="term" value="F:antiporter activity"/>
    <property type="evidence" value="ECO:0007669"/>
    <property type="project" value="UniProtKB-KW"/>
</dbReference>
<keyword evidence="3" id="KW-0050">Antiport</keyword>
<evidence type="ECO:0000256" key="6">
    <source>
        <dbReference type="ARBA" id="ARBA00022989"/>
    </source>
</evidence>
<feature type="transmembrane region" description="Helical" evidence="9">
    <location>
        <begin position="328"/>
        <end position="347"/>
    </location>
</feature>
<protein>
    <submittedName>
        <fullName evidence="11">Na+/H+ antiporter subunit D</fullName>
        <ecNumber evidence="11">1.6.5.3</ecNumber>
    </submittedName>
</protein>
<feature type="transmembrane region" description="Helical" evidence="9">
    <location>
        <begin position="405"/>
        <end position="426"/>
    </location>
</feature>
<evidence type="ECO:0000256" key="4">
    <source>
        <dbReference type="ARBA" id="ARBA00022475"/>
    </source>
</evidence>
<dbReference type="InterPro" id="IPR050586">
    <property type="entry name" value="CPA3_Na-H_Antiporter_D"/>
</dbReference>
<name>A0A229P1Y6_9BACL</name>
<feature type="transmembrane region" description="Helical" evidence="9">
    <location>
        <begin position="239"/>
        <end position="260"/>
    </location>
</feature>
<evidence type="ECO:0000313" key="12">
    <source>
        <dbReference type="Proteomes" id="UP000215145"/>
    </source>
</evidence>
<evidence type="ECO:0000256" key="5">
    <source>
        <dbReference type="ARBA" id="ARBA00022692"/>
    </source>
</evidence>
<gene>
    <name evidence="11" type="ORF">CGZ75_05250</name>
</gene>
<feature type="transmembrane region" description="Helical" evidence="9">
    <location>
        <begin position="107"/>
        <end position="124"/>
    </location>
</feature>
<feature type="transmembrane region" description="Helical" evidence="9">
    <location>
        <begin position="6"/>
        <end position="22"/>
    </location>
</feature>
<dbReference type="GO" id="GO:0042773">
    <property type="term" value="P:ATP synthesis coupled electron transport"/>
    <property type="evidence" value="ECO:0007669"/>
    <property type="project" value="InterPro"/>
</dbReference>
<feature type="domain" description="NADH:quinone oxidoreductase/Mrp antiporter transmembrane" evidence="10">
    <location>
        <begin position="127"/>
        <end position="416"/>
    </location>
</feature>
<keyword evidence="11" id="KW-0560">Oxidoreductase</keyword>
<dbReference type="PRINTS" id="PR01437">
    <property type="entry name" value="NUOXDRDTASE4"/>
</dbReference>
<dbReference type="RefSeq" id="WP_089523196.1">
    <property type="nucleotide sequence ID" value="NZ_NMUQ01000001.1"/>
</dbReference>
<feature type="transmembrane region" description="Helical" evidence="9">
    <location>
        <begin position="162"/>
        <end position="183"/>
    </location>
</feature>
<proteinExistence type="inferred from homology"/>
<dbReference type="GO" id="GO:0016491">
    <property type="term" value="F:oxidoreductase activity"/>
    <property type="evidence" value="ECO:0007669"/>
    <property type="project" value="UniProtKB-KW"/>
</dbReference>
<dbReference type="InterPro" id="IPR001750">
    <property type="entry name" value="ND/Mrp_TM"/>
</dbReference>
<dbReference type="GO" id="GO:0005886">
    <property type="term" value="C:plasma membrane"/>
    <property type="evidence" value="ECO:0007669"/>
    <property type="project" value="UniProtKB-SubCell"/>
</dbReference>
<feature type="transmembrane region" description="Helical" evidence="9">
    <location>
        <begin position="367"/>
        <end position="385"/>
    </location>
</feature>
<dbReference type="Pfam" id="PF00361">
    <property type="entry name" value="Proton_antipo_M"/>
    <property type="match status" value="1"/>
</dbReference>
<evidence type="ECO:0000256" key="3">
    <source>
        <dbReference type="ARBA" id="ARBA00022449"/>
    </source>
</evidence>
<feature type="transmembrane region" description="Helical" evidence="9">
    <location>
        <begin position="34"/>
        <end position="56"/>
    </location>
</feature>
<evidence type="ECO:0000313" key="11">
    <source>
        <dbReference type="EMBL" id="OXM16110.1"/>
    </source>
</evidence>
<keyword evidence="5 8" id="KW-0812">Transmembrane</keyword>
<dbReference type="AlphaFoldDB" id="A0A229P1Y6"/>